<keyword evidence="5 7" id="KW-1133">Transmembrane helix</keyword>
<dbReference type="Pfam" id="PF01694">
    <property type="entry name" value="Rhomboid"/>
    <property type="match status" value="1"/>
</dbReference>
<sequence>MNSFRKKPIVTYGLIAVNLLVFIGMTLSGGSQNVVNLIAWGAKYNPLIIQGELWRLFTPMFIHIGLEHLALNLLTLYFLGVQLEQLFGKWRFLALYLISGVGGNILSFALSSNISAGASTSLFGLFGAYLMLGESFRHNQYIRMISRQFLVLIVLNLGFDLFAGGIDIWGHLGGLLAGFLASYAVGVPNIGSIPRIKRIISVVALVVVYGLLLQTGFNHWQYPV</sequence>
<dbReference type="GO" id="GO:0004252">
    <property type="term" value="F:serine-type endopeptidase activity"/>
    <property type="evidence" value="ECO:0007669"/>
    <property type="project" value="InterPro"/>
</dbReference>
<dbReference type="Proteomes" id="UP000051612">
    <property type="component" value="Unassembled WGS sequence"/>
</dbReference>
<name>A0A0R2BAY5_9LACO</name>
<evidence type="ECO:0000256" key="7">
    <source>
        <dbReference type="SAM" id="Phobius"/>
    </source>
</evidence>
<reference evidence="9 10" key="1">
    <citation type="journal article" date="2015" name="Genome Announc.">
        <title>Expanding the biotechnology potential of lactobacilli through comparative genomics of 213 strains and associated genera.</title>
        <authorList>
            <person name="Sun Z."/>
            <person name="Harris H.M."/>
            <person name="McCann A."/>
            <person name="Guo C."/>
            <person name="Argimon S."/>
            <person name="Zhang W."/>
            <person name="Yang X."/>
            <person name="Jeffery I.B."/>
            <person name="Cooney J.C."/>
            <person name="Kagawa T.F."/>
            <person name="Liu W."/>
            <person name="Song Y."/>
            <person name="Salvetti E."/>
            <person name="Wrobel A."/>
            <person name="Rasinkangas P."/>
            <person name="Parkhill J."/>
            <person name="Rea M.C."/>
            <person name="O'Sullivan O."/>
            <person name="Ritari J."/>
            <person name="Douillard F.P."/>
            <person name="Paul Ross R."/>
            <person name="Yang R."/>
            <person name="Briner A.E."/>
            <person name="Felis G.E."/>
            <person name="de Vos W.M."/>
            <person name="Barrangou R."/>
            <person name="Klaenhammer T.R."/>
            <person name="Caufield P.W."/>
            <person name="Cui Y."/>
            <person name="Zhang H."/>
            <person name="O'Toole P.W."/>
        </authorList>
    </citation>
    <scope>NUCLEOTIDE SEQUENCE [LARGE SCALE GENOMIC DNA]</scope>
    <source>
        <strain evidence="9 10">DSM 20452</strain>
    </source>
</reference>
<evidence type="ECO:0000256" key="4">
    <source>
        <dbReference type="ARBA" id="ARBA00022801"/>
    </source>
</evidence>
<evidence type="ECO:0000256" key="6">
    <source>
        <dbReference type="ARBA" id="ARBA00023136"/>
    </source>
</evidence>
<keyword evidence="3 7" id="KW-0812">Transmembrane</keyword>
<evidence type="ECO:0000259" key="8">
    <source>
        <dbReference type="Pfam" id="PF01694"/>
    </source>
</evidence>
<feature type="transmembrane region" description="Helical" evidence="7">
    <location>
        <begin position="168"/>
        <end position="187"/>
    </location>
</feature>
<feature type="transmembrane region" description="Helical" evidence="7">
    <location>
        <begin position="144"/>
        <end position="162"/>
    </location>
</feature>
<dbReference type="AlphaFoldDB" id="A0A0R2BAY5"/>
<dbReference type="InterPro" id="IPR035952">
    <property type="entry name" value="Rhomboid-like_sf"/>
</dbReference>
<evidence type="ECO:0000256" key="2">
    <source>
        <dbReference type="ARBA" id="ARBA00009045"/>
    </source>
</evidence>
<feature type="transmembrane region" description="Helical" evidence="7">
    <location>
        <begin position="199"/>
        <end position="217"/>
    </location>
</feature>
<feature type="transmembrane region" description="Helical" evidence="7">
    <location>
        <begin position="60"/>
        <end position="80"/>
    </location>
</feature>
<evidence type="ECO:0000256" key="5">
    <source>
        <dbReference type="ARBA" id="ARBA00022989"/>
    </source>
</evidence>
<evidence type="ECO:0000313" key="10">
    <source>
        <dbReference type="Proteomes" id="UP000051612"/>
    </source>
</evidence>
<gene>
    <name evidence="9" type="ORF">FC48_GL000893</name>
</gene>
<evidence type="ECO:0000313" key="9">
    <source>
        <dbReference type="EMBL" id="KRM73625.1"/>
    </source>
</evidence>
<keyword evidence="4" id="KW-0378">Hydrolase</keyword>
<dbReference type="SUPFAM" id="SSF144091">
    <property type="entry name" value="Rhomboid-like"/>
    <property type="match status" value="1"/>
</dbReference>
<feature type="domain" description="Peptidase S54 rhomboid" evidence="8">
    <location>
        <begin position="51"/>
        <end position="185"/>
    </location>
</feature>
<keyword evidence="6 7" id="KW-0472">Membrane</keyword>
<accession>A0A0R2BAY5</accession>
<dbReference type="Gene3D" id="1.20.1540.10">
    <property type="entry name" value="Rhomboid-like"/>
    <property type="match status" value="1"/>
</dbReference>
<proteinExistence type="inferred from homology"/>
<dbReference type="RefSeq" id="WP_056959491.1">
    <property type="nucleotide sequence ID" value="NZ_AYYN01000140.1"/>
</dbReference>
<evidence type="ECO:0000256" key="1">
    <source>
        <dbReference type="ARBA" id="ARBA00004141"/>
    </source>
</evidence>
<dbReference type="PANTHER" id="PTHR43731">
    <property type="entry name" value="RHOMBOID PROTEASE"/>
    <property type="match status" value="1"/>
</dbReference>
<feature type="transmembrane region" description="Helical" evidence="7">
    <location>
        <begin position="116"/>
        <end position="132"/>
    </location>
</feature>
<dbReference type="EMBL" id="AYYN01000140">
    <property type="protein sequence ID" value="KRM73625.1"/>
    <property type="molecule type" value="Genomic_DNA"/>
</dbReference>
<feature type="transmembrane region" description="Helical" evidence="7">
    <location>
        <begin position="92"/>
        <end position="110"/>
    </location>
</feature>
<comment type="subcellular location">
    <subcellularLocation>
        <location evidence="1">Membrane</location>
        <topology evidence="1">Multi-pass membrane protein</topology>
    </subcellularLocation>
</comment>
<protein>
    <submittedName>
        <fullName evidence="9">Rhomboid family integral membrane protein</fullName>
    </submittedName>
</protein>
<evidence type="ECO:0000256" key="3">
    <source>
        <dbReference type="ARBA" id="ARBA00022692"/>
    </source>
</evidence>
<dbReference type="GO" id="GO:0016020">
    <property type="term" value="C:membrane"/>
    <property type="evidence" value="ECO:0007669"/>
    <property type="project" value="UniProtKB-SubCell"/>
</dbReference>
<dbReference type="InterPro" id="IPR050925">
    <property type="entry name" value="Rhomboid_protease_S54"/>
</dbReference>
<dbReference type="PATRIC" id="fig|1423772.3.peg.967"/>
<dbReference type="PANTHER" id="PTHR43731:SF14">
    <property type="entry name" value="PRESENILIN-ASSOCIATED RHOMBOID-LIKE PROTEIN, MITOCHONDRIAL"/>
    <property type="match status" value="1"/>
</dbReference>
<feature type="transmembrane region" description="Helical" evidence="7">
    <location>
        <begin position="9"/>
        <end position="27"/>
    </location>
</feature>
<comment type="similarity">
    <text evidence="2">Belongs to the peptidase S54 family.</text>
</comment>
<dbReference type="InterPro" id="IPR022764">
    <property type="entry name" value="Peptidase_S54_rhomboid_dom"/>
</dbReference>
<organism evidence="9 10">
    <name type="scientific">Ligilactobacillus murinus DSM 20452 = NBRC 14221</name>
    <dbReference type="NCBI Taxonomy" id="1423772"/>
    <lineage>
        <taxon>Bacteria</taxon>
        <taxon>Bacillati</taxon>
        <taxon>Bacillota</taxon>
        <taxon>Bacilli</taxon>
        <taxon>Lactobacillales</taxon>
        <taxon>Lactobacillaceae</taxon>
        <taxon>Ligilactobacillus</taxon>
    </lineage>
</organism>
<comment type="caution">
    <text evidence="9">The sequence shown here is derived from an EMBL/GenBank/DDBJ whole genome shotgun (WGS) entry which is preliminary data.</text>
</comment>